<dbReference type="RefSeq" id="WP_317063805.1">
    <property type="nucleotide sequence ID" value="NZ_WBKO01000001.1"/>
</dbReference>
<protein>
    <recommendedName>
        <fullName evidence="3">CARDB domain-containing protein</fullName>
    </recommendedName>
</protein>
<proteinExistence type="predicted"/>
<reference evidence="1 2" key="1">
    <citation type="submission" date="2019-10" db="EMBL/GenBank/DDBJ databases">
        <title>Isolation and characterization of Methanoculleus sp. Wushi-C6 from a hot spring well.</title>
        <authorList>
            <person name="Chen S.-C."/>
            <person name="Lan Z.-H."/>
            <person name="You Y.-T."/>
            <person name="Lai M.-C."/>
        </authorList>
    </citation>
    <scope>NUCLEOTIDE SEQUENCE [LARGE SCALE GENOMIC DNA]</scope>
    <source>
        <strain evidence="1 2">Wushi-C6</strain>
    </source>
</reference>
<name>A0ABU3WYE1_9EURY</name>
<comment type="caution">
    <text evidence="1">The sequence shown here is derived from an EMBL/GenBank/DDBJ whole genome shotgun (WGS) entry which is preliminary data.</text>
</comment>
<organism evidence="1 2">
    <name type="scientific">Methanoculleus caldifontis</name>
    <dbReference type="NCBI Taxonomy" id="2651577"/>
    <lineage>
        <taxon>Archaea</taxon>
        <taxon>Methanobacteriati</taxon>
        <taxon>Methanobacteriota</taxon>
        <taxon>Stenosarchaea group</taxon>
        <taxon>Methanomicrobia</taxon>
        <taxon>Methanomicrobiales</taxon>
        <taxon>Methanomicrobiaceae</taxon>
        <taxon>Methanoculleus</taxon>
    </lineage>
</organism>
<sequence>MKRNSGIAIIVTVALGILAVYVSGWTPCPADVNEMAIISEDNVVAGAITKYRAVIENQGPVMYDRVNVTVYIADESGEVKEIKQYEFENIKPGDSRIIYLDLQGTHAYINSIWK</sequence>
<evidence type="ECO:0000313" key="1">
    <source>
        <dbReference type="EMBL" id="MDV2480829.1"/>
    </source>
</evidence>
<dbReference type="EMBL" id="WBKO01000001">
    <property type="protein sequence ID" value="MDV2480829.1"/>
    <property type="molecule type" value="Genomic_DNA"/>
</dbReference>
<evidence type="ECO:0000313" key="2">
    <source>
        <dbReference type="Proteomes" id="UP001281203"/>
    </source>
</evidence>
<evidence type="ECO:0008006" key="3">
    <source>
        <dbReference type="Google" id="ProtNLM"/>
    </source>
</evidence>
<dbReference type="Gene3D" id="2.60.40.10">
    <property type="entry name" value="Immunoglobulins"/>
    <property type="match status" value="1"/>
</dbReference>
<accession>A0ABU3WYE1</accession>
<gene>
    <name evidence="1" type="ORF">F8E02_02170</name>
</gene>
<dbReference type="Proteomes" id="UP001281203">
    <property type="component" value="Unassembled WGS sequence"/>
</dbReference>
<keyword evidence="2" id="KW-1185">Reference proteome</keyword>
<dbReference type="InterPro" id="IPR013783">
    <property type="entry name" value="Ig-like_fold"/>
</dbReference>